<dbReference type="EMBL" id="JARJCM010000023">
    <property type="protein sequence ID" value="KAJ7040175.1"/>
    <property type="molecule type" value="Genomic_DNA"/>
</dbReference>
<feature type="region of interest" description="Disordered" evidence="1">
    <location>
        <begin position="1"/>
        <end position="20"/>
    </location>
</feature>
<name>A0AAD6X9C8_9AGAR</name>
<dbReference type="AlphaFoldDB" id="A0AAD6X9C8"/>
<evidence type="ECO:0000256" key="1">
    <source>
        <dbReference type="SAM" id="MobiDB-lite"/>
    </source>
</evidence>
<dbReference type="Proteomes" id="UP001218188">
    <property type="component" value="Unassembled WGS sequence"/>
</dbReference>
<accession>A0AAD6X9C8</accession>
<protein>
    <submittedName>
        <fullName evidence="2">Uncharacterized protein</fullName>
    </submittedName>
</protein>
<proteinExistence type="predicted"/>
<reference evidence="2" key="1">
    <citation type="submission" date="2023-03" db="EMBL/GenBank/DDBJ databases">
        <title>Massive genome expansion in bonnet fungi (Mycena s.s.) driven by repeated elements and novel gene families across ecological guilds.</title>
        <authorList>
            <consortium name="Lawrence Berkeley National Laboratory"/>
            <person name="Harder C.B."/>
            <person name="Miyauchi S."/>
            <person name="Viragh M."/>
            <person name="Kuo A."/>
            <person name="Thoen E."/>
            <person name="Andreopoulos B."/>
            <person name="Lu D."/>
            <person name="Skrede I."/>
            <person name="Drula E."/>
            <person name="Henrissat B."/>
            <person name="Morin E."/>
            <person name="Kohler A."/>
            <person name="Barry K."/>
            <person name="LaButti K."/>
            <person name="Morin E."/>
            <person name="Salamov A."/>
            <person name="Lipzen A."/>
            <person name="Mereny Z."/>
            <person name="Hegedus B."/>
            <person name="Baldrian P."/>
            <person name="Stursova M."/>
            <person name="Weitz H."/>
            <person name="Taylor A."/>
            <person name="Grigoriev I.V."/>
            <person name="Nagy L.G."/>
            <person name="Martin F."/>
            <person name="Kauserud H."/>
        </authorList>
    </citation>
    <scope>NUCLEOTIDE SEQUENCE</scope>
    <source>
        <strain evidence="2">CBHHK200</strain>
    </source>
</reference>
<organism evidence="2 3">
    <name type="scientific">Mycena alexandri</name>
    <dbReference type="NCBI Taxonomy" id="1745969"/>
    <lineage>
        <taxon>Eukaryota</taxon>
        <taxon>Fungi</taxon>
        <taxon>Dikarya</taxon>
        <taxon>Basidiomycota</taxon>
        <taxon>Agaricomycotina</taxon>
        <taxon>Agaricomycetes</taxon>
        <taxon>Agaricomycetidae</taxon>
        <taxon>Agaricales</taxon>
        <taxon>Marasmiineae</taxon>
        <taxon>Mycenaceae</taxon>
        <taxon>Mycena</taxon>
    </lineage>
</organism>
<keyword evidence="3" id="KW-1185">Reference proteome</keyword>
<gene>
    <name evidence="2" type="ORF">C8F04DRAFT_1254348</name>
</gene>
<sequence length="210" mass="22535">MATVEHPLLSPSTFHSDSAHGDSPYVCCARPHSKHADATQIAEGGNEHNESLIQQGTRGGDRSSRELGVYTRIPAHPPRRRVKALPARMGSVFFFWHHIAFHDPSLLHIPTLSFVVAALLHILPTLLTTAAPAPTPALSLPNPVCAASTALIPVLRVESPRTETVRVESPHAGMAVTAARADSFPQCARPCTAISSSPLLPVLPAYVRTY</sequence>
<evidence type="ECO:0000313" key="3">
    <source>
        <dbReference type="Proteomes" id="UP001218188"/>
    </source>
</evidence>
<feature type="region of interest" description="Disordered" evidence="1">
    <location>
        <begin position="42"/>
        <end position="66"/>
    </location>
</feature>
<evidence type="ECO:0000313" key="2">
    <source>
        <dbReference type="EMBL" id="KAJ7040175.1"/>
    </source>
</evidence>
<comment type="caution">
    <text evidence="2">The sequence shown here is derived from an EMBL/GenBank/DDBJ whole genome shotgun (WGS) entry which is preliminary data.</text>
</comment>